<organism evidence="4 5">
    <name type="scientific">Candidatus Entotheonella gemina</name>
    <dbReference type="NCBI Taxonomy" id="1429439"/>
    <lineage>
        <taxon>Bacteria</taxon>
        <taxon>Pseudomonadati</taxon>
        <taxon>Nitrospinota/Tectimicrobiota group</taxon>
        <taxon>Candidatus Tectimicrobiota</taxon>
        <taxon>Candidatus Entotheonellia</taxon>
        <taxon>Candidatus Entotheonellales</taxon>
        <taxon>Candidatus Entotheonellaceae</taxon>
        <taxon>Candidatus Entotheonella</taxon>
    </lineage>
</organism>
<protein>
    <recommendedName>
        <fullName evidence="3">Ketoreductase domain-containing protein</fullName>
    </recommendedName>
</protein>
<comment type="similarity">
    <text evidence="1">Belongs to the short-chain dehydrogenases/reductases (SDR) family.</text>
</comment>
<dbReference type="InterPro" id="IPR057326">
    <property type="entry name" value="KR_dom"/>
</dbReference>
<proteinExistence type="inferred from homology"/>
<feature type="domain" description="Ketoreductase" evidence="3">
    <location>
        <begin position="8"/>
        <end position="168"/>
    </location>
</feature>
<dbReference type="InterPro" id="IPR036291">
    <property type="entry name" value="NAD(P)-bd_dom_sf"/>
</dbReference>
<dbReference type="GO" id="GO:0016020">
    <property type="term" value="C:membrane"/>
    <property type="evidence" value="ECO:0007669"/>
    <property type="project" value="TreeGrafter"/>
</dbReference>
<dbReference type="PANTHER" id="PTHR44196">
    <property type="entry name" value="DEHYDROGENASE/REDUCTASE SDR FAMILY MEMBER 7B"/>
    <property type="match status" value="1"/>
</dbReference>
<reference evidence="4 5" key="1">
    <citation type="journal article" date="2014" name="Nature">
        <title>An environmental bacterial taxon with a large and distinct metabolic repertoire.</title>
        <authorList>
            <person name="Wilson M.C."/>
            <person name="Mori T."/>
            <person name="Ruckert C."/>
            <person name="Uria A.R."/>
            <person name="Helf M.J."/>
            <person name="Takada K."/>
            <person name="Gernert C."/>
            <person name="Steffens U.A."/>
            <person name="Heycke N."/>
            <person name="Schmitt S."/>
            <person name="Rinke C."/>
            <person name="Helfrich E.J."/>
            <person name="Brachmann A.O."/>
            <person name="Gurgui C."/>
            <person name="Wakimoto T."/>
            <person name="Kracht M."/>
            <person name="Crusemann M."/>
            <person name="Hentschel U."/>
            <person name="Abe I."/>
            <person name="Matsunaga S."/>
            <person name="Kalinowski J."/>
            <person name="Takeyama H."/>
            <person name="Piel J."/>
        </authorList>
    </citation>
    <scope>NUCLEOTIDE SEQUENCE [LARGE SCALE GENOMIC DNA]</scope>
    <source>
        <strain evidence="5">TSY2</strain>
    </source>
</reference>
<evidence type="ECO:0000313" key="4">
    <source>
        <dbReference type="EMBL" id="ETW92871.1"/>
    </source>
</evidence>
<dbReference type="Pfam" id="PF00106">
    <property type="entry name" value="adh_short"/>
    <property type="match status" value="1"/>
</dbReference>
<dbReference type="PRINTS" id="PR00080">
    <property type="entry name" value="SDRFAMILY"/>
</dbReference>
<dbReference type="EMBL" id="AZHX01002769">
    <property type="protein sequence ID" value="ETW92871.1"/>
    <property type="molecule type" value="Genomic_DNA"/>
</dbReference>
<sequence>MLNLFSSQTAVVTGASSGIGRALALSLAKHGARLALLGRNTEVLATVAAQARATSTQVVCYAADLSLDPEMSHVIDRIQHDFEGVDILIHSAGILMQAPLEAAPIDDFDRQYRVNVRAPHVLTQAFLPQLKTHQGQVVFINSSVGQNARATVGPYAASKHALKALADSLRDEVNA</sequence>
<dbReference type="SUPFAM" id="SSF51735">
    <property type="entry name" value="NAD(P)-binding Rossmann-fold domains"/>
    <property type="match status" value="1"/>
</dbReference>
<evidence type="ECO:0000256" key="1">
    <source>
        <dbReference type="ARBA" id="ARBA00006484"/>
    </source>
</evidence>
<dbReference type="PANTHER" id="PTHR44196:SF1">
    <property type="entry name" value="DEHYDROGENASE_REDUCTASE SDR FAMILY MEMBER 7B"/>
    <property type="match status" value="1"/>
</dbReference>
<keyword evidence="2" id="KW-0560">Oxidoreductase</keyword>
<dbReference type="InterPro" id="IPR020904">
    <property type="entry name" value="Sc_DH/Rdtase_CS"/>
</dbReference>
<gene>
    <name evidence="4" type="ORF">ETSY2_52415</name>
</gene>
<name>W4L6C3_9BACT</name>
<dbReference type="GO" id="GO:0016491">
    <property type="term" value="F:oxidoreductase activity"/>
    <property type="evidence" value="ECO:0007669"/>
    <property type="project" value="UniProtKB-KW"/>
</dbReference>
<dbReference type="InterPro" id="IPR002347">
    <property type="entry name" value="SDR_fam"/>
</dbReference>
<dbReference type="AlphaFoldDB" id="W4L6C3"/>
<dbReference type="PROSITE" id="PS00061">
    <property type="entry name" value="ADH_SHORT"/>
    <property type="match status" value="1"/>
</dbReference>
<keyword evidence="5" id="KW-1185">Reference proteome</keyword>
<dbReference type="PRINTS" id="PR00081">
    <property type="entry name" value="GDHRDH"/>
</dbReference>
<accession>W4L6C3</accession>
<dbReference type="SMART" id="SM00822">
    <property type="entry name" value="PKS_KR"/>
    <property type="match status" value="1"/>
</dbReference>
<evidence type="ECO:0000313" key="5">
    <source>
        <dbReference type="Proteomes" id="UP000019140"/>
    </source>
</evidence>
<comment type="caution">
    <text evidence="4">The sequence shown here is derived from an EMBL/GenBank/DDBJ whole genome shotgun (WGS) entry which is preliminary data.</text>
</comment>
<feature type="non-terminal residue" evidence="4">
    <location>
        <position position="175"/>
    </location>
</feature>
<dbReference type="HOGENOM" id="CLU_010194_2_10_7"/>
<dbReference type="Gene3D" id="3.40.50.720">
    <property type="entry name" value="NAD(P)-binding Rossmann-like Domain"/>
    <property type="match status" value="1"/>
</dbReference>
<evidence type="ECO:0000256" key="2">
    <source>
        <dbReference type="ARBA" id="ARBA00023002"/>
    </source>
</evidence>
<evidence type="ECO:0000259" key="3">
    <source>
        <dbReference type="SMART" id="SM00822"/>
    </source>
</evidence>
<dbReference type="CDD" id="cd05233">
    <property type="entry name" value="SDR_c"/>
    <property type="match status" value="1"/>
</dbReference>
<dbReference type="Proteomes" id="UP000019140">
    <property type="component" value="Unassembled WGS sequence"/>
</dbReference>